<dbReference type="OrthoDB" id="2431840at2759"/>
<proteinExistence type="predicted"/>
<dbReference type="AlphaFoldDB" id="A0A3N4L8C4"/>
<evidence type="ECO:0000313" key="2">
    <source>
        <dbReference type="EMBL" id="RPB18018.1"/>
    </source>
</evidence>
<evidence type="ECO:0000313" key="3">
    <source>
        <dbReference type="Proteomes" id="UP000267821"/>
    </source>
</evidence>
<gene>
    <name evidence="2" type="ORF">L211DRAFT_871927</name>
</gene>
<reference evidence="2 3" key="1">
    <citation type="journal article" date="2018" name="Nat. Ecol. Evol.">
        <title>Pezizomycetes genomes reveal the molecular basis of ectomycorrhizal truffle lifestyle.</title>
        <authorList>
            <person name="Murat C."/>
            <person name="Payen T."/>
            <person name="Noel B."/>
            <person name="Kuo A."/>
            <person name="Morin E."/>
            <person name="Chen J."/>
            <person name="Kohler A."/>
            <person name="Krizsan K."/>
            <person name="Balestrini R."/>
            <person name="Da Silva C."/>
            <person name="Montanini B."/>
            <person name="Hainaut M."/>
            <person name="Levati E."/>
            <person name="Barry K.W."/>
            <person name="Belfiori B."/>
            <person name="Cichocki N."/>
            <person name="Clum A."/>
            <person name="Dockter R.B."/>
            <person name="Fauchery L."/>
            <person name="Guy J."/>
            <person name="Iotti M."/>
            <person name="Le Tacon F."/>
            <person name="Lindquist E.A."/>
            <person name="Lipzen A."/>
            <person name="Malagnac F."/>
            <person name="Mello A."/>
            <person name="Molinier V."/>
            <person name="Miyauchi S."/>
            <person name="Poulain J."/>
            <person name="Riccioni C."/>
            <person name="Rubini A."/>
            <person name="Sitrit Y."/>
            <person name="Splivallo R."/>
            <person name="Traeger S."/>
            <person name="Wang M."/>
            <person name="Zifcakova L."/>
            <person name="Wipf D."/>
            <person name="Zambonelli A."/>
            <person name="Paolocci F."/>
            <person name="Nowrousian M."/>
            <person name="Ottonello S."/>
            <person name="Baldrian P."/>
            <person name="Spatafora J.W."/>
            <person name="Henrissat B."/>
            <person name="Nagy L.G."/>
            <person name="Aury J.M."/>
            <person name="Wincker P."/>
            <person name="Grigoriev I.V."/>
            <person name="Bonfante P."/>
            <person name="Martin F.M."/>
        </authorList>
    </citation>
    <scope>NUCLEOTIDE SEQUENCE [LARGE SCALE GENOMIC DNA]</scope>
    <source>
        <strain evidence="2 3">ATCC MYA-4762</strain>
    </source>
</reference>
<feature type="coiled-coil region" evidence="1">
    <location>
        <begin position="114"/>
        <end position="356"/>
    </location>
</feature>
<keyword evidence="3" id="KW-1185">Reference proteome</keyword>
<sequence length="356" mass="40602">MQAKLAFRLTDSMKTKPVSDLNKKMIKLVVTNCESRKTQVLTIDPDWLDDLEIHFLSDVGNDSELNPYKIFKDVIRKKLENGVKATLHDEKSLAYKAINQGGVKSETVFGSFNVKFGQRLRNELKKQKEAYENRLNLLTNASLDAQNYLTLEAEKKHLEEQLNQTQTNLQNTQQSITNLQTEIQAKEQNIIQLKTPDLKAKLANLKEQKGQLLTNITNLESNLEQKSEELARSLKKEQKNKTEILALKTELDSINLLLEKAKEEFKKANSKIKELQKDKKKLSEQAQSKEAELLNQIQGLNIQNTNLTKQSAALKILAEKRKADLAQEKQALIALAKKKIQNKKETSQLLEQLQAS</sequence>
<name>A0A3N4L8C4_9PEZI</name>
<evidence type="ECO:0000256" key="1">
    <source>
        <dbReference type="SAM" id="Coils"/>
    </source>
</evidence>
<dbReference type="InParanoid" id="A0A3N4L8C4"/>
<protein>
    <submittedName>
        <fullName evidence="2">Uncharacterized protein</fullName>
    </submittedName>
</protein>
<dbReference type="EMBL" id="ML121749">
    <property type="protein sequence ID" value="RPB18018.1"/>
    <property type="molecule type" value="Genomic_DNA"/>
</dbReference>
<keyword evidence="1" id="KW-0175">Coiled coil</keyword>
<organism evidence="2 3">
    <name type="scientific">Terfezia boudieri ATCC MYA-4762</name>
    <dbReference type="NCBI Taxonomy" id="1051890"/>
    <lineage>
        <taxon>Eukaryota</taxon>
        <taxon>Fungi</taxon>
        <taxon>Dikarya</taxon>
        <taxon>Ascomycota</taxon>
        <taxon>Pezizomycotina</taxon>
        <taxon>Pezizomycetes</taxon>
        <taxon>Pezizales</taxon>
        <taxon>Pezizaceae</taxon>
        <taxon>Terfezia</taxon>
    </lineage>
</organism>
<accession>A0A3N4L8C4</accession>
<dbReference type="Proteomes" id="UP000267821">
    <property type="component" value="Unassembled WGS sequence"/>
</dbReference>